<reference evidence="4 5" key="1">
    <citation type="journal article" date="2015" name="PLoS ONE">
        <title>Rice-Infecting Pseudomonas Genomes Are Highly Accessorized and Harbor Multiple Putative Virulence Mechanisms to Cause Sheath Brown Rot.</title>
        <authorList>
            <person name="Quibod I.L."/>
            <person name="Grande G."/>
            <person name="Oreiro E.G."/>
            <person name="Borja F.N."/>
            <person name="Dossa G.S."/>
            <person name="Mauleon R."/>
            <person name="Cruz C.V."/>
            <person name="Oliva R."/>
        </authorList>
    </citation>
    <scope>NUCLEOTIDE SEQUENCE [LARGE SCALE GENOMIC DNA]</scope>
    <source>
        <strain evidence="4 5">IRRI 6609</strain>
    </source>
</reference>
<feature type="domain" description="Phage tail tape measure protein" evidence="3">
    <location>
        <begin position="147"/>
        <end position="320"/>
    </location>
</feature>
<feature type="compositionally biased region" description="Low complexity" evidence="2">
    <location>
        <begin position="56"/>
        <end position="66"/>
    </location>
</feature>
<dbReference type="AlphaFoldDB" id="A0A0N0E5Q6"/>
<evidence type="ECO:0000313" key="4">
    <source>
        <dbReference type="EMBL" id="KPA92726.1"/>
    </source>
</evidence>
<evidence type="ECO:0000259" key="3">
    <source>
        <dbReference type="Pfam" id="PF10145"/>
    </source>
</evidence>
<gene>
    <name evidence="4" type="ORF">PF66_00464</name>
</gene>
<dbReference type="NCBIfam" id="TIGR01760">
    <property type="entry name" value="tape_meas_TP901"/>
    <property type="match status" value="1"/>
</dbReference>
<comment type="caution">
    <text evidence="4">The sequence shown here is derived from an EMBL/GenBank/DDBJ whole genome shotgun (WGS) entry which is preliminary data.</text>
</comment>
<feature type="region of interest" description="Disordered" evidence="2">
    <location>
        <begin position="54"/>
        <end position="76"/>
    </location>
</feature>
<dbReference type="PANTHER" id="PTHR37813">
    <property type="entry name" value="FELS-2 PROPHAGE PROTEIN"/>
    <property type="match status" value="1"/>
</dbReference>
<dbReference type="PANTHER" id="PTHR37813:SF1">
    <property type="entry name" value="FELS-2 PROPHAGE PROTEIN"/>
    <property type="match status" value="1"/>
</dbReference>
<dbReference type="Pfam" id="PF10145">
    <property type="entry name" value="PhageMin_Tail"/>
    <property type="match status" value="1"/>
</dbReference>
<sequence>MAQDSISWRPTAVSEGWAALDLSLGSQIALLTAEQRQLRTAIESLNSSLAASRTLSAPASGAGKPASGDERKPPPLLQSAVSLDAAMADLAVVMKLEHSEREALSQANLKMASERPLAARGISAADLARVERGAVTAGIGRELNDPGERREAVLGFTRDAALMASAFRIDAEQSAELMAGWRTELKLNQVQIRDLADASSLLAQTFGVMPTDIGAVVRQAGTAPAEAGLSPEQTAAFSAVLLQAGMNKDQASGSLKTFSTALGTQASPQQQAAFAELRLDRNELSLAMKQDAPAAMVSLLEALGKAPADRQAGLAKSLFGNDEALLALQKDPAPLKTAFAEVADKGRYASSVLGDKSALNQAAENGSDSLSGNWNRFSASLSRFSTTLGNAFAPVVEGLLVPLGELFDGLSGLAESMPKLAVAATASVVALTAVGLKALAGGMLANGLETAAAINRRIAEKLGPESTDKADSSGQPARRRNPRNRRGKRGPRAGIGSVKKPRNESRGKLDIKVQKKAPTDRKAAPPASASQRKPTGSSLTLGFAGARPMNTLASTTGERLMAGTRALRGRLPGPLRVMDAGMQVFDAVREGDTRSMLSGLGVAGGGWAGASAGASAGAALGTLIFPGVGTAVGGALGGVLGGIAGSDIGSWLGDKLGNRISGPGNRLPDPGAVGSELTAKPADNRQVTFAPVIQINGLDQATARQLADTVMQQMQAQFVPMMMADPLAARRGTALTDGGD</sequence>
<keyword evidence="1" id="KW-1188">Viral release from host cell</keyword>
<evidence type="ECO:0000256" key="1">
    <source>
        <dbReference type="ARBA" id="ARBA00022612"/>
    </source>
</evidence>
<feature type="compositionally biased region" description="Basic and acidic residues" evidence="2">
    <location>
        <begin position="501"/>
        <end position="523"/>
    </location>
</feature>
<feature type="compositionally biased region" description="Polar residues" evidence="2">
    <location>
        <begin position="528"/>
        <end position="540"/>
    </location>
</feature>
<dbReference type="PATRIC" id="fig|50340.43.peg.2474"/>
<feature type="compositionally biased region" description="Basic residues" evidence="2">
    <location>
        <begin position="477"/>
        <end position="491"/>
    </location>
</feature>
<name>A0A0N0E5Q6_9PSED</name>
<evidence type="ECO:0000256" key="2">
    <source>
        <dbReference type="SAM" id="MobiDB-lite"/>
    </source>
</evidence>
<feature type="compositionally biased region" description="Basic and acidic residues" evidence="2">
    <location>
        <begin position="462"/>
        <end position="471"/>
    </location>
</feature>
<evidence type="ECO:0000313" key="5">
    <source>
        <dbReference type="Proteomes" id="UP000037931"/>
    </source>
</evidence>
<keyword evidence="5" id="KW-1185">Reference proteome</keyword>
<protein>
    <submittedName>
        <fullName evidence="4">Phage tail tape measure protein, TP901 family</fullName>
    </submittedName>
</protein>
<proteinExistence type="predicted"/>
<organism evidence="4 5">
    <name type="scientific">Pseudomonas asplenii</name>
    <dbReference type="NCBI Taxonomy" id="53407"/>
    <lineage>
        <taxon>Bacteria</taxon>
        <taxon>Pseudomonadati</taxon>
        <taxon>Pseudomonadota</taxon>
        <taxon>Gammaproteobacteria</taxon>
        <taxon>Pseudomonadales</taxon>
        <taxon>Pseudomonadaceae</taxon>
        <taxon>Pseudomonas</taxon>
    </lineage>
</organism>
<accession>A0A0N0E5Q6</accession>
<dbReference type="RefSeq" id="WP_081009779.1">
    <property type="nucleotide sequence ID" value="NZ_JSYZ01000002.1"/>
</dbReference>
<feature type="region of interest" description="Disordered" evidence="2">
    <location>
        <begin position="462"/>
        <end position="543"/>
    </location>
</feature>
<dbReference type="InterPro" id="IPR010090">
    <property type="entry name" value="Phage_tape_meas"/>
</dbReference>
<dbReference type="STRING" id="50340.PF66_00464"/>
<dbReference type="OrthoDB" id="6879814at2"/>
<dbReference type="Proteomes" id="UP000037931">
    <property type="component" value="Unassembled WGS sequence"/>
</dbReference>
<dbReference type="EMBL" id="JSYZ01000002">
    <property type="protein sequence ID" value="KPA92726.1"/>
    <property type="molecule type" value="Genomic_DNA"/>
</dbReference>